<feature type="transmembrane region" description="Helical" evidence="2">
    <location>
        <begin position="201"/>
        <end position="223"/>
    </location>
</feature>
<dbReference type="InterPro" id="IPR002921">
    <property type="entry name" value="Fungal_lipase-type"/>
</dbReference>
<feature type="transmembrane region" description="Helical" evidence="2">
    <location>
        <begin position="120"/>
        <end position="141"/>
    </location>
</feature>
<keyword evidence="5" id="KW-1185">Reference proteome</keyword>
<feature type="compositionally biased region" description="Basic and acidic residues" evidence="1">
    <location>
        <begin position="290"/>
        <end position="300"/>
    </location>
</feature>
<dbReference type="GO" id="GO:0006629">
    <property type="term" value="P:lipid metabolic process"/>
    <property type="evidence" value="ECO:0007669"/>
    <property type="project" value="InterPro"/>
</dbReference>
<feature type="transmembrane region" description="Helical" evidence="2">
    <location>
        <begin position="161"/>
        <end position="181"/>
    </location>
</feature>
<dbReference type="Pfam" id="PF01764">
    <property type="entry name" value="Lipase_3"/>
    <property type="match status" value="1"/>
</dbReference>
<evidence type="ECO:0000259" key="3">
    <source>
        <dbReference type="Pfam" id="PF01764"/>
    </source>
</evidence>
<dbReference type="PANTHER" id="PTHR45856">
    <property type="entry name" value="ALPHA/BETA-HYDROLASES SUPERFAMILY PROTEIN"/>
    <property type="match status" value="1"/>
</dbReference>
<evidence type="ECO:0000313" key="4">
    <source>
        <dbReference type="EMBL" id="KAK9828849.1"/>
    </source>
</evidence>
<dbReference type="CDD" id="cd00519">
    <property type="entry name" value="Lipase_3"/>
    <property type="match status" value="1"/>
</dbReference>
<comment type="caution">
    <text evidence="4">The sequence shown here is derived from an EMBL/GenBank/DDBJ whole genome shotgun (WGS) entry which is preliminary data.</text>
</comment>
<dbReference type="SUPFAM" id="SSF53474">
    <property type="entry name" value="alpha/beta-Hydrolases"/>
    <property type="match status" value="1"/>
</dbReference>
<keyword evidence="2" id="KW-0812">Transmembrane</keyword>
<dbReference type="InterPro" id="IPR029058">
    <property type="entry name" value="AB_hydrolase_fold"/>
</dbReference>
<evidence type="ECO:0000256" key="2">
    <source>
        <dbReference type="SAM" id="Phobius"/>
    </source>
</evidence>
<gene>
    <name evidence="4" type="ORF">WJX72_002401</name>
</gene>
<feature type="transmembrane region" description="Helical" evidence="2">
    <location>
        <begin position="235"/>
        <end position="256"/>
    </location>
</feature>
<dbReference type="Proteomes" id="UP001489004">
    <property type="component" value="Unassembled WGS sequence"/>
</dbReference>
<feature type="region of interest" description="Disordered" evidence="1">
    <location>
        <begin position="267"/>
        <end position="300"/>
    </location>
</feature>
<dbReference type="Gene3D" id="3.40.50.1820">
    <property type="entry name" value="alpha/beta hydrolase"/>
    <property type="match status" value="1"/>
</dbReference>
<reference evidence="4 5" key="1">
    <citation type="journal article" date="2024" name="Nat. Commun.">
        <title>Phylogenomics reveals the evolutionary origins of lichenization in chlorophyte algae.</title>
        <authorList>
            <person name="Puginier C."/>
            <person name="Libourel C."/>
            <person name="Otte J."/>
            <person name="Skaloud P."/>
            <person name="Haon M."/>
            <person name="Grisel S."/>
            <person name="Petersen M."/>
            <person name="Berrin J.G."/>
            <person name="Delaux P.M."/>
            <person name="Dal Grande F."/>
            <person name="Keller J."/>
        </authorList>
    </citation>
    <scope>NUCLEOTIDE SEQUENCE [LARGE SCALE GENOMIC DNA]</scope>
    <source>
        <strain evidence="4 5">SAG 2043</strain>
    </source>
</reference>
<keyword evidence="2" id="KW-0472">Membrane</keyword>
<dbReference type="PANTHER" id="PTHR45856:SF24">
    <property type="entry name" value="FUNGAL LIPASE-LIKE DOMAIN-CONTAINING PROTEIN"/>
    <property type="match status" value="1"/>
</dbReference>
<dbReference type="AlphaFoldDB" id="A0AAW1R5G6"/>
<keyword evidence="2" id="KW-1133">Transmembrane helix</keyword>
<feature type="transmembrane region" description="Helical" evidence="2">
    <location>
        <begin position="387"/>
        <end position="408"/>
    </location>
</feature>
<dbReference type="EMBL" id="JALJOR010000001">
    <property type="protein sequence ID" value="KAK9828849.1"/>
    <property type="molecule type" value="Genomic_DNA"/>
</dbReference>
<name>A0AAW1R5G6_9CHLO</name>
<protein>
    <recommendedName>
        <fullName evidence="3">Fungal lipase-type domain-containing protein</fullName>
    </recommendedName>
</protein>
<dbReference type="InterPro" id="IPR051218">
    <property type="entry name" value="Sec_MonoDiacylglyc_Lipase"/>
</dbReference>
<proteinExistence type="predicted"/>
<evidence type="ECO:0000313" key="5">
    <source>
        <dbReference type="Proteomes" id="UP001489004"/>
    </source>
</evidence>
<evidence type="ECO:0000256" key="1">
    <source>
        <dbReference type="SAM" id="MobiDB-lite"/>
    </source>
</evidence>
<accession>A0AAW1R5G6</accession>
<organism evidence="4 5">
    <name type="scientific">[Myrmecia] bisecta</name>
    <dbReference type="NCBI Taxonomy" id="41462"/>
    <lineage>
        <taxon>Eukaryota</taxon>
        <taxon>Viridiplantae</taxon>
        <taxon>Chlorophyta</taxon>
        <taxon>core chlorophytes</taxon>
        <taxon>Trebouxiophyceae</taxon>
        <taxon>Trebouxiales</taxon>
        <taxon>Trebouxiaceae</taxon>
        <taxon>Myrmecia</taxon>
    </lineage>
</organism>
<feature type="domain" description="Fungal lipase-type" evidence="3">
    <location>
        <begin position="637"/>
        <end position="779"/>
    </location>
</feature>
<sequence length="948" mass="104229">MQLPPVCMARHLPATTVNNRHKVLQIAERGLLAGNQGELAVITAQHSERRCLISASTYYCRDTSNLKWPGRRHLDPLSADGNDLPVKHPSAPCAWRQSYADFRRVVLLRVELATPAEIKVAGSIVYIASILAFAAQMGLLGDKINEPNAQRWFSTNSLEKANVAVACLCISALGVQGGLYATSLHRTHGKQWSRRKHVLSLLAFCKLVVMFLSSTFYLAANAYLLDRTCAWFDSFITWAGFVRASCLNALFCIFLVEARNTNPWKRPPDKTATISLATPGVNGDIPAGKPVDHDASKSTHPLDEYDEAADEHAHPQPQVQLLLDAPWWLHWPELLFAAVLELYLLAAQVVQQVTNNNNSARAALRSIPAPECLYHPYNCSSTKLLNILVYTSQGIVLLYFVLYCLFMYRGFQHLWHNPYSANKLSNIAVRLQMRQTLPAFLVTQVCLALSWFVAPGSCASLFTTLLGILPQQLVLSALVASGAFYFQPKLPDSRHPFPQDWLQEFAWSEASLEATKAERDVRGAEATAAQGPDLGEAVSKIRDAIGGAIIKTATLGMGAVEAQVAAALAAEPMFCVETAIKALFWSHLAYNFPPKRPLIVEELPHAMGMWGLEEVEEIIEPSVDSKALLTWNRQMLVLVFRGTASIANALTDLQAWRAPHPPKRGYYFLCQQPMVHHGFLKAWRAGGFNARVLGRIRELIGSGKVDAASCRVLVTGHSLGGAMATLAAYDVQKEFGFARLACYTVGAPRTGNHSFAREYNKVVPNTWQVTNDQDAVPRTGKLITMYKRPGNRVIINLLGDLIVRPSSLETALRNRPGGGKLKDHLLAAYQRSFAAILASQWGDKYQDGGRKGVWEIVRNKHVLYILQQVSFRELVLQAVRLGHVQLGKEGKPKTEAGQAVELAEDVGVGLAEGAADILGTILPFVPQPGQIRATAVAKAEEQAGQETV</sequence>